<dbReference type="AlphaFoldDB" id="A0A5N6Y0A7"/>
<sequence length="808" mass="90619">MLEYHIQKFFLREEIMPQSPNLFYFFFALPLRNESLVYHLEHSIYIVGATQYQATVIRIRFGGHTNDIHHLARHDARLPDRVLLPGSGQRRLPSGKERDDAGSSPSQERCQSPNRPYYKVGILSTSNLVRATLNQMASNCLHISRRPRPPHLCQTCWTGLFGEAGFRELLLPGGSRRYTYRTSWSGLATSETCNWCCRLLLINREITDRDDELTVTVEMREEESRDITPPGVQRLWVFLNNEESAHHAAGYIRTSADTPDVFQSVRQHIEQCISGHEHCKAAAHTNPLPTRVVDCTNPLKPKLWATDGREGKYIALSYVWGEPQAHSTTRDRLEMYQGGIELSALPQTIQDAIRVTHSLGYRFLWIDSLCILQDSDEDKRNEIGNMRSIYSDAYLVIIAASAKKVGDGFLQTRTSPVSEANDTPLAFQLPGGRIGSLHLITNGKFSGYHPGMEPVNTRGWCFQEHMLATRALVFASHTLQYHCRTNGVRNIGNSYNYSPEETAGRIPGRIFSMAESMRSQGSLIQPPARTSLSAEEWKSTREAWFAALRNYTPRSVSHPADKLIAFAAIAETFHALWSETRYLAGLWEDTLLEDLLWKKPKPPLPRPEAYRAPSWSWASVDGETTLSVIDDMMRRPGEDAVKSRCEMLSCDVALADPALPFGAVTGGTLVLRAALVPALLAPFFSEIGSEIQVHARPRCGNTVGEAGSSTEHESTLDSEDPNTGIVTIGTLWPDSSDDVRLREVWAVPMMWKKPNIMYGLIVVPANEDGNVVRYRRVGLFTHGVVHANGDAAGIDWVDWQDPVEIVIE</sequence>
<dbReference type="OrthoDB" id="5125733at2759"/>
<evidence type="ECO:0000313" key="3">
    <source>
        <dbReference type="EMBL" id="KAE8338871.1"/>
    </source>
</evidence>
<accession>A0A5N6Y0A7</accession>
<dbReference type="InterPro" id="IPR010730">
    <property type="entry name" value="HET"/>
</dbReference>
<feature type="domain" description="Heterokaryon incompatibility" evidence="2">
    <location>
        <begin position="313"/>
        <end position="464"/>
    </location>
</feature>
<dbReference type="PANTHER" id="PTHR33112">
    <property type="entry name" value="DOMAIN PROTEIN, PUTATIVE-RELATED"/>
    <property type="match status" value="1"/>
</dbReference>
<name>A0A5N6Y0A7_9EURO</name>
<feature type="region of interest" description="Disordered" evidence="1">
    <location>
        <begin position="84"/>
        <end position="114"/>
    </location>
</feature>
<evidence type="ECO:0000256" key="1">
    <source>
        <dbReference type="SAM" id="MobiDB-lite"/>
    </source>
</evidence>
<dbReference type="PANTHER" id="PTHR33112:SF16">
    <property type="entry name" value="HETEROKARYON INCOMPATIBILITY DOMAIN-CONTAINING PROTEIN"/>
    <property type="match status" value="1"/>
</dbReference>
<reference evidence="3" key="1">
    <citation type="submission" date="2019-04" db="EMBL/GenBank/DDBJ databases">
        <title>Friends and foes A comparative genomics study of 23 Aspergillus species from section Flavi.</title>
        <authorList>
            <consortium name="DOE Joint Genome Institute"/>
            <person name="Kjaerbolling I."/>
            <person name="Vesth T."/>
            <person name="Frisvad J.C."/>
            <person name="Nybo J.L."/>
            <person name="Theobald S."/>
            <person name="Kildgaard S."/>
            <person name="Isbrandt T."/>
            <person name="Kuo A."/>
            <person name="Sato A."/>
            <person name="Lyhne E.K."/>
            <person name="Kogle M.E."/>
            <person name="Wiebenga A."/>
            <person name="Kun R.S."/>
            <person name="Lubbers R.J."/>
            <person name="Makela M.R."/>
            <person name="Barry K."/>
            <person name="Chovatia M."/>
            <person name="Clum A."/>
            <person name="Daum C."/>
            <person name="Haridas S."/>
            <person name="He G."/>
            <person name="LaButti K."/>
            <person name="Lipzen A."/>
            <person name="Mondo S."/>
            <person name="Riley R."/>
            <person name="Salamov A."/>
            <person name="Simmons B.A."/>
            <person name="Magnuson J.K."/>
            <person name="Henrissat B."/>
            <person name="Mortensen U.H."/>
            <person name="Larsen T.O."/>
            <person name="Devries R.P."/>
            <person name="Grigoriev I.V."/>
            <person name="Machida M."/>
            <person name="Baker S.E."/>
            <person name="Andersen M.R."/>
        </authorList>
    </citation>
    <scope>NUCLEOTIDE SEQUENCE</scope>
    <source>
        <strain evidence="3">CBS 117612</strain>
    </source>
</reference>
<feature type="compositionally biased region" description="Polar residues" evidence="1">
    <location>
        <begin position="103"/>
        <end position="114"/>
    </location>
</feature>
<dbReference type="Proteomes" id="UP000325558">
    <property type="component" value="Unassembled WGS sequence"/>
</dbReference>
<organism evidence="3">
    <name type="scientific">Aspergillus arachidicola</name>
    <dbReference type="NCBI Taxonomy" id="656916"/>
    <lineage>
        <taxon>Eukaryota</taxon>
        <taxon>Fungi</taxon>
        <taxon>Dikarya</taxon>
        <taxon>Ascomycota</taxon>
        <taxon>Pezizomycotina</taxon>
        <taxon>Eurotiomycetes</taxon>
        <taxon>Eurotiomycetidae</taxon>
        <taxon>Eurotiales</taxon>
        <taxon>Aspergillaceae</taxon>
        <taxon>Aspergillus</taxon>
        <taxon>Aspergillus subgen. Circumdati</taxon>
    </lineage>
</organism>
<protein>
    <recommendedName>
        <fullName evidence="2">Heterokaryon incompatibility domain-containing protein</fullName>
    </recommendedName>
</protein>
<proteinExistence type="predicted"/>
<gene>
    <name evidence="3" type="ORF">BDV24DRAFT_176537</name>
</gene>
<dbReference type="EMBL" id="ML737162">
    <property type="protein sequence ID" value="KAE8338871.1"/>
    <property type="molecule type" value="Genomic_DNA"/>
</dbReference>
<dbReference type="Pfam" id="PF06985">
    <property type="entry name" value="HET"/>
    <property type="match status" value="1"/>
</dbReference>
<evidence type="ECO:0000259" key="2">
    <source>
        <dbReference type="Pfam" id="PF06985"/>
    </source>
</evidence>